<dbReference type="CDD" id="cd07814">
    <property type="entry name" value="SRPBCC_CalC_Aha1-like"/>
    <property type="match status" value="1"/>
</dbReference>
<dbReference type="EMBL" id="LJCR01003687">
    <property type="protein sequence ID" value="KPV45879.1"/>
    <property type="molecule type" value="Genomic_DNA"/>
</dbReference>
<proteinExistence type="inferred from homology"/>
<organism evidence="3 4">
    <name type="scientific">Kouleothrix aurantiaca</name>
    <dbReference type="NCBI Taxonomy" id="186479"/>
    <lineage>
        <taxon>Bacteria</taxon>
        <taxon>Bacillati</taxon>
        <taxon>Chloroflexota</taxon>
        <taxon>Chloroflexia</taxon>
        <taxon>Chloroflexales</taxon>
        <taxon>Roseiflexineae</taxon>
        <taxon>Roseiflexaceae</taxon>
        <taxon>Kouleothrix</taxon>
    </lineage>
</organism>
<dbReference type="Proteomes" id="UP000050509">
    <property type="component" value="Unassembled WGS sequence"/>
</dbReference>
<protein>
    <recommendedName>
        <fullName evidence="2">Activator of Hsp90 ATPase homologue 1/2-like C-terminal domain-containing protein</fullName>
    </recommendedName>
</protein>
<sequence>ALLVCLGPMEIPFARVDIDEAHGSVRTQSLPDKLLTTEYRLEEEAGGTRVTVTMTGFEHLPADTRQDFLEPTGASWEKALANLNAFITGAALPFPEGYIAALSGFRRESTQLFAVERSIWIAAPRERVWRAVTDPAQMEHWFSPGTSWQMSALEVGGKLFTLNPETGAEQYT</sequence>
<dbReference type="SUPFAM" id="SSF55961">
    <property type="entry name" value="Bet v1-like"/>
    <property type="match status" value="2"/>
</dbReference>
<comment type="similarity">
    <text evidence="1">Belongs to the AHA1 family.</text>
</comment>
<dbReference type="Gene3D" id="3.30.530.20">
    <property type="match status" value="2"/>
</dbReference>
<reference evidence="3 4" key="1">
    <citation type="submission" date="2015-09" db="EMBL/GenBank/DDBJ databases">
        <title>Draft genome sequence of Kouleothrix aurantiaca JCM 19913.</title>
        <authorList>
            <person name="Hemp J."/>
        </authorList>
    </citation>
    <scope>NUCLEOTIDE SEQUENCE [LARGE SCALE GENOMIC DNA]</scope>
    <source>
        <strain evidence="3 4">COM-B</strain>
    </source>
</reference>
<dbReference type="InterPro" id="IPR023393">
    <property type="entry name" value="START-like_dom_sf"/>
</dbReference>
<comment type="caution">
    <text evidence="3">The sequence shown here is derived from an EMBL/GenBank/DDBJ whole genome shotgun (WGS) entry which is preliminary data.</text>
</comment>
<accession>A0A0P9CSP3</accession>
<feature type="non-terminal residue" evidence="3">
    <location>
        <position position="1"/>
    </location>
</feature>
<feature type="domain" description="Activator of Hsp90 ATPase homologue 1/2-like C-terminal" evidence="2">
    <location>
        <begin position="122"/>
        <end position="161"/>
    </location>
</feature>
<dbReference type="InterPro" id="IPR013538">
    <property type="entry name" value="ASHA1/2-like_C"/>
</dbReference>
<feature type="non-terminal residue" evidence="3">
    <location>
        <position position="172"/>
    </location>
</feature>
<evidence type="ECO:0000313" key="3">
    <source>
        <dbReference type="EMBL" id="KPV45879.1"/>
    </source>
</evidence>
<evidence type="ECO:0000256" key="1">
    <source>
        <dbReference type="ARBA" id="ARBA00006817"/>
    </source>
</evidence>
<name>A0A0P9CSP3_9CHLR</name>
<dbReference type="Pfam" id="PF08327">
    <property type="entry name" value="AHSA1"/>
    <property type="match status" value="1"/>
</dbReference>
<keyword evidence="4" id="KW-1185">Reference proteome</keyword>
<gene>
    <name evidence="3" type="ORF">SE17_43925</name>
</gene>
<evidence type="ECO:0000259" key="2">
    <source>
        <dbReference type="Pfam" id="PF08327"/>
    </source>
</evidence>
<evidence type="ECO:0000313" key="4">
    <source>
        <dbReference type="Proteomes" id="UP000050509"/>
    </source>
</evidence>
<dbReference type="AlphaFoldDB" id="A0A0P9CSP3"/>